<evidence type="ECO:0000259" key="1">
    <source>
        <dbReference type="Pfam" id="PF23310"/>
    </source>
</evidence>
<name>A0ABM0TTY6_CAMSA</name>
<reference evidence="3" key="2">
    <citation type="submission" date="2025-08" db="UniProtKB">
        <authorList>
            <consortium name="RefSeq"/>
        </authorList>
    </citation>
    <scope>IDENTIFICATION</scope>
    <source>
        <tissue evidence="3">Leaf</tissue>
    </source>
</reference>
<dbReference type="RefSeq" id="XP_010431376.1">
    <property type="nucleotide sequence ID" value="XM_010433074.1"/>
</dbReference>
<dbReference type="PANTHER" id="PTHR33784:SF42">
    <property type="entry name" value="F-BOX DOMAIN-CONTAINING PROTEIN"/>
    <property type="match status" value="1"/>
</dbReference>
<gene>
    <name evidence="3" type="primary">LOC104715685</name>
</gene>
<protein>
    <submittedName>
        <fullName evidence="3">F-box protein At2g35280-like</fullName>
    </submittedName>
</protein>
<dbReference type="PANTHER" id="PTHR33784">
    <property type="entry name" value="OS05G0482100 PROTEIN"/>
    <property type="match status" value="1"/>
</dbReference>
<dbReference type="InterPro" id="IPR057136">
    <property type="entry name" value="At2g35280_TPR_dom"/>
</dbReference>
<accession>A0ABM0TTY6</accession>
<dbReference type="Proteomes" id="UP000694864">
    <property type="component" value="Chromosome 9"/>
</dbReference>
<feature type="domain" description="At2g35280-like TPR" evidence="1">
    <location>
        <begin position="70"/>
        <end position="122"/>
    </location>
</feature>
<evidence type="ECO:0000313" key="3">
    <source>
        <dbReference type="RefSeq" id="XP_010431376.1"/>
    </source>
</evidence>
<proteinExistence type="predicted"/>
<dbReference type="InterPro" id="IPR040338">
    <property type="entry name" value="At1g67623-like"/>
</dbReference>
<dbReference type="GeneID" id="104715685"/>
<evidence type="ECO:0000313" key="2">
    <source>
        <dbReference type="Proteomes" id="UP000694864"/>
    </source>
</evidence>
<organism evidence="2 3">
    <name type="scientific">Camelina sativa</name>
    <name type="common">False flax</name>
    <name type="synonym">Myagrum sativum</name>
    <dbReference type="NCBI Taxonomy" id="90675"/>
    <lineage>
        <taxon>Eukaryota</taxon>
        <taxon>Viridiplantae</taxon>
        <taxon>Streptophyta</taxon>
        <taxon>Embryophyta</taxon>
        <taxon>Tracheophyta</taxon>
        <taxon>Spermatophyta</taxon>
        <taxon>Magnoliopsida</taxon>
        <taxon>eudicotyledons</taxon>
        <taxon>Gunneridae</taxon>
        <taxon>Pentapetalae</taxon>
        <taxon>rosids</taxon>
        <taxon>malvids</taxon>
        <taxon>Brassicales</taxon>
        <taxon>Brassicaceae</taxon>
        <taxon>Camelineae</taxon>
        <taxon>Camelina</taxon>
    </lineage>
</organism>
<keyword evidence="2" id="KW-1185">Reference proteome</keyword>
<reference evidence="2" key="1">
    <citation type="journal article" date="2014" name="Nat. Commun.">
        <title>The emerging biofuel crop Camelina sativa retains a highly undifferentiated hexaploid genome structure.</title>
        <authorList>
            <person name="Kagale S."/>
            <person name="Koh C."/>
            <person name="Nixon J."/>
            <person name="Bollina V."/>
            <person name="Clarke W.E."/>
            <person name="Tuteja R."/>
            <person name="Spillane C."/>
            <person name="Robinson S.J."/>
            <person name="Links M.G."/>
            <person name="Clarke C."/>
            <person name="Higgins E.E."/>
            <person name="Huebert T."/>
            <person name="Sharpe A.G."/>
            <person name="Parkin I.A."/>
        </authorList>
    </citation>
    <scope>NUCLEOTIDE SEQUENCE [LARGE SCALE GENOMIC DNA]</scope>
    <source>
        <strain evidence="2">cv. DH55</strain>
    </source>
</reference>
<dbReference type="Pfam" id="PF23310">
    <property type="entry name" value="TPR_27"/>
    <property type="match status" value="1"/>
</dbReference>
<sequence>MQQKKDYSINELPNDILGDIISRVALILRKTVRHVMQASPQLTEAAQDNRVYKKINLRPLAMNPLAAITKYQDLVEKCIASGNVKAHYIKGVQEYFHKNNTEADLELKKAAEGNYKDGIYLIEL</sequence>